<dbReference type="EMBL" id="AMBO01000298">
    <property type="protein sequence ID" value="EKD02063.1"/>
    <property type="molecule type" value="Genomic_DNA"/>
</dbReference>
<dbReference type="HOGENOM" id="CLU_903696_0_0_1"/>
<protein>
    <submittedName>
        <fullName evidence="1">Putative transmembrane protein</fullName>
    </submittedName>
</protein>
<dbReference type="InterPro" id="IPR004927">
    <property type="entry name" value="MerB"/>
</dbReference>
<keyword evidence="1" id="KW-0472">Membrane</keyword>
<dbReference type="AlphaFoldDB" id="K1VZ71"/>
<evidence type="ECO:0000313" key="2">
    <source>
        <dbReference type="Proteomes" id="UP000006757"/>
    </source>
</evidence>
<dbReference type="GO" id="GO:0018836">
    <property type="term" value="F:alkylmercury lyase activity"/>
    <property type="evidence" value="ECO:0007669"/>
    <property type="project" value="InterPro"/>
</dbReference>
<dbReference type="InterPro" id="IPR053717">
    <property type="entry name" value="MerB_lyase_sf"/>
</dbReference>
<dbReference type="Pfam" id="PF03243">
    <property type="entry name" value="MerB"/>
    <property type="match status" value="1"/>
</dbReference>
<reference evidence="1 2" key="1">
    <citation type="journal article" date="2012" name="Eukaryot. Cell">
        <title>Genome sequence of the Trichosporon asahii environmental strain CBS 8904.</title>
        <authorList>
            <person name="Yang R.Y."/>
            <person name="Li H.T."/>
            <person name="Zhu H."/>
            <person name="Zhou G.P."/>
            <person name="Wang M."/>
            <person name="Wang L."/>
        </authorList>
    </citation>
    <scope>NUCLEOTIDE SEQUENCE [LARGE SCALE GENOMIC DNA]</scope>
    <source>
        <strain evidence="1 2">CBS 8904</strain>
    </source>
</reference>
<proteinExistence type="predicted"/>
<dbReference type="Gene3D" id="3.30.450.410">
    <property type="match status" value="1"/>
</dbReference>
<dbReference type="SUPFAM" id="SSF160387">
    <property type="entry name" value="NosL/MerB-like"/>
    <property type="match status" value="1"/>
</dbReference>
<evidence type="ECO:0000313" key="1">
    <source>
        <dbReference type="EMBL" id="EKD02063.1"/>
    </source>
</evidence>
<keyword evidence="2" id="KW-1185">Reference proteome</keyword>
<organism evidence="1 2">
    <name type="scientific">Trichosporon asahii var. asahii (strain CBS 8904)</name>
    <name type="common">Yeast</name>
    <dbReference type="NCBI Taxonomy" id="1220162"/>
    <lineage>
        <taxon>Eukaryota</taxon>
        <taxon>Fungi</taxon>
        <taxon>Dikarya</taxon>
        <taxon>Basidiomycota</taxon>
        <taxon>Agaricomycotina</taxon>
        <taxon>Tremellomycetes</taxon>
        <taxon>Trichosporonales</taxon>
        <taxon>Trichosporonaceae</taxon>
        <taxon>Trichosporon</taxon>
    </lineage>
</organism>
<comment type="caution">
    <text evidence="1">The sequence shown here is derived from an EMBL/GenBank/DDBJ whole genome shotgun (WGS) entry which is preliminary data.</text>
</comment>
<dbReference type="InParanoid" id="K1VZ71"/>
<dbReference type="Proteomes" id="UP000006757">
    <property type="component" value="Unassembled WGS sequence"/>
</dbReference>
<gene>
    <name evidence="1" type="ORF">A1Q2_03615</name>
</gene>
<sequence>MSLTLRARHRRSTYAIPRPASSASSTRRPLVIDATETEVRAVDRIVASLFADSRRVTMRAILRGLRKTARQPPSVERVRFALLALHHQGILELDPDLYDTYVKADRYWDDFEEINFYEGERGADYEGDRIVVLCYPPFSGVNAGCGVTGHTRHWWAAGALYAFCIPHVVSYEAPVIISTRCPGCGTAISLDVEAGQPPSATACDFRELPVAHFLFSMASGVAVIEWAGWQRLFCHEKCVDVWCQSVGRTKGGVMEVDTLWHLAKGWLPKNDRNSQVERQQLLEKLGLKGQFWKLRQKPEGWERYGMLR</sequence>
<name>K1VZ71_TRIAC</name>
<keyword evidence="1" id="KW-0812">Transmembrane</keyword>
<accession>K1VZ71</accession>